<keyword evidence="2" id="KW-0472">Membrane</keyword>
<sequence length="735" mass="73589">MDTMDVVLGVSVTDEEARIVLSDAAAAESVIDESRVAVGGGDIDPLVSTLASTDRALTDTGHRLVATRVSATAAAQGDRLVQALTAAGLAGVTVEPAADPPTAAGPLVAGASTTAAPVVADGAATELSPAMPPTAAAAAVNPSDTADPGMTTLSPQGEQLAYSEVDEGDDLEGFGDYDGYGGAGGVADGTGDDWANEPTATGPASVAAHRPRALLLGSTVAAAVVVGFAALAVGVAIGVKPVNSQQAIRTQDDAVPGKYFPTSPGQGVQPDADNWTVVEQLPPPGVTPTVRTFEPKSLTKPVNSATSLIDMYPDGTFGVRDATAPLPAPPAVIPPAPGVPVVPGAVDPLTQLLVARLIPDFSRYTPVDVLYYMSNLVVPSAVESAAMVGANVLTNMVAGVAGPSLADLGSVVAVSPTQGALFAAPATVTATSAAASAPFDPATVTTSIPREFFSATATPEQKSALLPEGVTEISELPSTADTPGVSPLTVPITDVDGLKPTLVGTGPAVAPEQSGPPVFPDLATSPTSTPTPGTESPLTTPASELRRSGQPSEPAVAPDTSAEQSEERPSEAPPSSETPGQRTAVTSEPSAPAATPSATDKPSTKPAPSRKPAPSEEPSEAPRAPTTQAPVEAPTEAPAPVTEAPTRAPVEAPAEAPTQEAPPQRQAPPEAPVEVPTQAPKPQPQEPAPVQPAPVQPAPVQQAPVQQAPVQQAPSKPDVTMPDLKMPDFGGDSSE</sequence>
<keyword evidence="2" id="KW-0812">Transmembrane</keyword>
<accession>A0AA91PF84</accession>
<feature type="region of interest" description="Disordered" evidence="1">
    <location>
        <begin position="136"/>
        <end position="155"/>
    </location>
</feature>
<name>A0AA91PF84_9MYCO</name>
<feature type="compositionally biased region" description="Low complexity" evidence="1">
    <location>
        <begin position="524"/>
        <end position="541"/>
    </location>
</feature>
<reference evidence="3 4" key="1">
    <citation type="submission" date="2017-04" db="EMBL/GenBank/DDBJ databases">
        <title>The new phylogeny of genus Mycobacterium.</title>
        <authorList>
            <person name="Tortoli E."/>
            <person name="Trovato A."/>
            <person name="Cirillo D.M."/>
        </authorList>
    </citation>
    <scope>NUCLEOTIDE SEQUENCE [LARGE SCALE GENOMIC DNA]</scope>
    <source>
        <strain evidence="3 4">KCTC 19819</strain>
    </source>
</reference>
<evidence type="ECO:0000256" key="2">
    <source>
        <dbReference type="SAM" id="Phobius"/>
    </source>
</evidence>
<evidence type="ECO:0000256" key="1">
    <source>
        <dbReference type="SAM" id="MobiDB-lite"/>
    </source>
</evidence>
<keyword evidence="2" id="KW-1133">Transmembrane helix</keyword>
<evidence type="ECO:0000313" key="3">
    <source>
        <dbReference type="EMBL" id="OSC34124.1"/>
    </source>
</evidence>
<dbReference type="Proteomes" id="UP000193577">
    <property type="component" value="Unassembled WGS sequence"/>
</dbReference>
<organism evidence="3 4">
    <name type="scientific">Mycolicibacillus koreensis</name>
    <dbReference type="NCBI Taxonomy" id="1069220"/>
    <lineage>
        <taxon>Bacteria</taxon>
        <taxon>Bacillati</taxon>
        <taxon>Actinomycetota</taxon>
        <taxon>Actinomycetes</taxon>
        <taxon>Mycobacteriales</taxon>
        <taxon>Mycobacteriaceae</taxon>
        <taxon>Mycolicibacillus</taxon>
    </lineage>
</organism>
<proteinExistence type="predicted"/>
<feature type="compositionally biased region" description="Low complexity" evidence="1">
    <location>
        <begin position="573"/>
        <end position="612"/>
    </location>
</feature>
<feature type="compositionally biased region" description="Low complexity" evidence="1">
    <location>
        <begin position="698"/>
        <end position="714"/>
    </location>
</feature>
<evidence type="ECO:0000313" key="4">
    <source>
        <dbReference type="Proteomes" id="UP000193577"/>
    </source>
</evidence>
<comment type="caution">
    <text evidence="3">The sequence shown here is derived from an EMBL/GenBank/DDBJ whole genome shotgun (WGS) entry which is preliminary data.</text>
</comment>
<feature type="compositionally biased region" description="Low complexity" evidence="1">
    <location>
        <begin position="621"/>
        <end position="664"/>
    </location>
</feature>
<feature type="transmembrane region" description="Helical" evidence="2">
    <location>
        <begin position="213"/>
        <end position="239"/>
    </location>
</feature>
<feature type="compositionally biased region" description="Pro residues" evidence="1">
    <location>
        <begin position="679"/>
        <end position="697"/>
    </location>
</feature>
<protein>
    <submittedName>
        <fullName evidence="3">Uncharacterized protein</fullName>
    </submittedName>
</protein>
<dbReference type="AlphaFoldDB" id="A0AA91PF84"/>
<feature type="region of interest" description="Disordered" evidence="1">
    <location>
        <begin position="475"/>
        <end position="735"/>
    </location>
</feature>
<keyword evidence="4" id="KW-1185">Reference proteome</keyword>
<dbReference type="EMBL" id="NCXO01000013">
    <property type="protein sequence ID" value="OSC34124.1"/>
    <property type="molecule type" value="Genomic_DNA"/>
</dbReference>
<gene>
    <name evidence="3" type="ORF">B8W67_08185</name>
</gene>